<evidence type="ECO:0000256" key="2">
    <source>
        <dbReference type="ARBA" id="ARBA00022679"/>
    </source>
</evidence>
<dbReference type="AlphaFoldDB" id="X1SUH4"/>
<sequence length="110" mass="13043">PKIREALQVIEAWGFDYRTNMVWVKDKWGMGYYVRGQHELLLIARKGDLPPPDEENRVSSVIDERRLEHSQKPDHVYEIIEGMYPGQRYIELFGRGKAREGWEVWGLEAR</sequence>
<evidence type="ECO:0000256" key="1">
    <source>
        <dbReference type="ARBA" id="ARBA00022603"/>
    </source>
</evidence>
<evidence type="ECO:0000256" key="3">
    <source>
        <dbReference type="ARBA" id="ARBA00022691"/>
    </source>
</evidence>
<protein>
    <recommendedName>
        <fullName evidence="5">DNA methylase N-4/N-6 domain-containing protein</fullName>
    </recommendedName>
</protein>
<evidence type="ECO:0008006" key="5">
    <source>
        <dbReference type="Google" id="ProtNLM"/>
    </source>
</evidence>
<gene>
    <name evidence="4" type="ORF">S12H4_31288</name>
</gene>
<reference evidence="4" key="1">
    <citation type="journal article" date="2014" name="Front. Microbiol.">
        <title>High frequency of phylogenetically diverse reductive dehalogenase-homologous genes in deep subseafloor sedimentary metagenomes.</title>
        <authorList>
            <person name="Kawai M."/>
            <person name="Futagami T."/>
            <person name="Toyoda A."/>
            <person name="Takaki Y."/>
            <person name="Nishi S."/>
            <person name="Hori S."/>
            <person name="Arai W."/>
            <person name="Tsubouchi T."/>
            <person name="Morono Y."/>
            <person name="Uchiyama I."/>
            <person name="Ito T."/>
            <person name="Fujiyama A."/>
            <person name="Inagaki F."/>
            <person name="Takami H."/>
        </authorList>
    </citation>
    <scope>NUCLEOTIDE SEQUENCE</scope>
    <source>
        <strain evidence="4">Expedition CK06-06</strain>
    </source>
</reference>
<dbReference type="InterPro" id="IPR007757">
    <property type="entry name" value="MT-A70-like"/>
</dbReference>
<dbReference type="PANTHER" id="PTHR12829:SF7">
    <property type="entry name" value="N6-ADENOSINE-METHYLTRANSFERASE CATALYTIC SUBUNIT"/>
    <property type="match status" value="1"/>
</dbReference>
<feature type="non-terminal residue" evidence="4">
    <location>
        <position position="1"/>
    </location>
</feature>
<organism evidence="4">
    <name type="scientific">marine sediment metagenome</name>
    <dbReference type="NCBI Taxonomy" id="412755"/>
    <lineage>
        <taxon>unclassified sequences</taxon>
        <taxon>metagenomes</taxon>
        <taxon>ecological metagenomes</taxon>
    </lineage>
</organism>
<dbReference type="GO" id="GO:0032259">
    <property type="term" value="P:methylation"/>
    <property type="evidence" value="ECO:0007669"/>
    <property type="project" value="UniProtKB-KW"/>
</dbReference>
<dbReference type="InterPro" id="IPR029063">
    <property type="entry name" value="SAM-dependent_MTases_sf"/>
</dbReference>
<keyword evidence="1" id="KW-0489">Methyltransferase</keyword>
<name>X1SUH4_9ZZZZ</name>
<comment type="caution">
    <text evidence="4">The sequence shown here is derived from an EMBL/GenBank/DDBJ whole genome shotgun (WGS) entry which is preliminary data.</text>
</comment>
<proteinExistence type="predicted"/>
<dbReference type="PROSITE" id="PS51143">
    <property type="entry name" value="MT_A70"/>
    <property type="match status" value="1"/>
</dbReference>
<dbReference type="GO" id="GO:0001734">
    <property type="term" value="F:mRNA m(6)A methyltransferase activity"/>
    <property type="evidence" value="ECO:0007669"/>
    <property type="project" value="UniProtKB-ARBA"/>
</dbReference>
<dbReference type="SUPFAM" id="SSF53335">
    <property type="entry name" value="S-adenosyl-L-methionine-dependent methyltransferases"/>
    <property type="match status" value="1"/>
</dbReference>
<keyword evidence="2" id="KW-0808">Transferase</keyword>
<dbReference type="EMBL" id="BARW01018248">
    <property type="protein sequence ID" value="GAI96737.1"/>
    <property type="molecule type" value="Genomic_DNA"/>
</dbReference>
<keyword evidence="3" id="KW-0949">S-adenosyl-L-methionine</keyword>
<evidence type="ECO:0000313" key="4">
    <source>
        <dbReference type="EMBL" id="GAI96737.1"/>
    </source>
</evidence>
<dbReference type="Pfam" id="PF05063">
    <property type="entry name" value="MT-A70"/>
    <property type="match status" value="1"/>
</dbReference>
<accession>X1SUH4</accession>
<dbReference type="PANTHER" id="PTHR12829">
    <property type="entry name" value="N6-ADENOSINE-METHYLTRANSFERASE"/>
    <property type="match status" value="1"/>
</dbReference>